<gene>
    <name evidence="3" type="ORF">CCE28_04655</name>
</gene>
<dbReference type="OrthoDB" id="9764953at2"/>
<evidence type="ECO:0000259" key="2">
    <source>
        <dbReference type="Pfam" id="PF02230"/>
    </source>
</evidence>
<organism evidence="3 4">
    <name type="scientific">Anaeromicrobium sediminis</name>
    <dbReference type="NCBI Taxonomy" id="1478221"/>
    <lineage>
        <taxon>Bacteria</taxon>
        <taxon>Bacillati</taxon>
        <taxon>Bacillota</taxon>
        <taxon>Clostridia</taxon>
        <taxon>Peptostreptococcales</taxon>
        <taxon>Thermotaleaceae</taxon>
        <taxon>Anaeromicrobium</taxon>
    </lineage>
</organism>
<evidence type="ECO:0000256" key="1">
    <source>
        <dbReference type="ARBA" id="ARBA00022729"/>
    </source>
</evidence>
<dbReference type="InterPro" id="IPR050955">
    <property type="entry name" value="Plant_Biomass_Hydrol_Est"/>
</dbReference>
<comment type="caution">
    <text evidence="3">The sequence shown here is derived from an EMBL/GenBank/DDBJ whole genome shotgun (WGS) entry which is preliminary data.</text>
</comment>
<dbReference type="GO" id="GO:0016787">
    <property type="term" value="F:hydrolase activity"/>
    <property type="evidence" value="ECO:0007669"/>
    <property type="project" value="InterPro"/>
</dbReference>
<accession>A0A267MPK5</accession>
<dbReference type="Proteomes" id="UP000216024">
    <property type="component" value="Unassembled WGS sequence"/>
</dbReference>
<keyword evidence="4" id="KW-1185">Reference proteome</keyword>
<evidence type="ECO:0000313" key="3">
    <source>
        <dbReference type="EMBL" id="PAB60828.1"/>
    </source>
</evidence>
<feature type="domain" description="Phospholipase/carboxylesterase/thioesterase" evidence="2">
    <location>
        <begin position="75"/>
        <end position="195"/>
    </location>
</feature>
<dbReference type="InterPro" id="IPR003140">
    <property type="entry name" value="PLipase/COase/thioEstase"/>
</dbReference>
<dbReference type="Gene3D" id="3.40.50.1820">
    <property type="entry name" value="alpha/beta hydrolase"/>
    <property type="match status" value="1"/>
</dbReference>
<keyword evidence="1" id="KW-0732">Signal</keyword>
<dbReference type="RefSeq" id="WP_095131433.1">
    <property type="nucleotide sequence ID" value="NZ_NIBG01000002.1"/>
</dbReference>
<dbReference type="EMBL" id="NIBG01000002">
    <property type="protein sequence ID" value="PAB60828.1"/>
    <property type="molecule type" value="Genomic_DNA"/>
</dbReference>
<dbReference type="SUPFAM" id="SSF53474">
    <property type="entry name" value="alpha/beta-Hydrolases"/>
    <property type="match status" value="1"/>
</dbReference>
<proteinExistence type="predicted"/>
<sequence length="214" mass="24757">MSQYKKVYRENDNLNYLLYLPKDYSDNKEWPLILFLHGMGERGDNLNLVKKEGLPRLLETNKEFPFVVVAPQCPDESYWTKHVDDLYQLINTIKKEHSIAESHVYLTGISMGGFGTWSLGTKYPEEFAAIAPICGGLEDREIVKNLKNTPVWVFHGAKDPIIPIESSQILVDTLKECGGDVQFTIYPDLEHDSWTVTYDNPELYSWFLKHKLRK</sequence>
<name>A0A267MPK5_9FIRM</name>
<reference evidence="3 4" key="1">
    <citation type="submission" date="2017-06" db="EMBL/GenBank/DDBJ databases">
        <title>Draft genome sequence of anaerobic fermentative bacterium Anaeromicrobium sediminis DY2726D isolated from West Pacific Ocean sediments.</title>
        <authorList>
            <person name="Zeng X."/>
        </authorList>
    </citation>
    <scope>NUCLEOTIDE SEQUENCE [LARGE SCALE GENOMIC DNA]</scope>
    <source>
        <strain evidence="3 4">DY2726D</strain>
    </source>
</reference>
<dbReference type="PANTHER" id="PTHR43037:SF1">
    <property type="entry name" value="BLL1128 PROTEIN"/>
    <property type="match status" value="1"/>
</dbReference>
<dbReference type="PANTHER" id="PTHR43037">
    <property type="entry name" value="UNNAMED PRODUCT-RELATED"/>
    <property type="match status" value="1"/>
</dbReference>
<dbReference type="InterPro" id="IPR029058">
    <property type="entry name" value="AB_hydrolase_fold"/>
</dbReference>
<dbReference type="Pfam" id="PF02230">
    <property type="entry name" value="Abhydrolase_2"/>
    <property type="match status" value="1"/>
</dbReference>
<evidence type="ECO:0000313" key="4">
    <source>
        <dbReference type="Proteomes" id="UP000216024"/>
    </source>
</evidence>
<protein>
    <submittedName>
        <fullName evidence="3">Phospholipase</fullName>
    </submittedName>
</protein>
<dbReference type="AlphaFoldDB" id="A0A267MPK5"/>